<name>A0A6C0CNH5_9ZZZZ</name>
<dbReference type="AlphaFoldDB" id="A0A6C0CNH5"/>
<protein>
    <recommendedName>
        <fullName evidence="2">HNH endonuclease</fullName>
    </recommendedName>
</protein>
<evidence type="ECO:0008006" key="2">
    <source>
        <dbReference type="Google" id="ProtNLM"/>
    </source>
</evidence>
<proteinExistence type="predicted"/>
<accession>A0A6C0CNH5</accession>
<sequence>MKKVMISGVNNIKSFTNEKNREITDNWEHKKFLLDNTKQVEILNKLFLNQDFDGKKQVEKEIKKKMNSYKSQDIKKNRMDKKLFITFEQIVEKLVISKLKCYYCKCNMLICYQEKREEKQWTLDRIDNSIGHFNDNVVCSCLDCNLKKRTRDSEKFRFTKQMKIKKIY</sequence>
<evidence type="ECO:0000313" key="1">
    <source>
        <dbReference type="EMBL" id="QHT06148.1"/>
    </source>
</evidence>
<organism evidence="1">
    <name type="scientific">viral metagenome</name>
    <dbReference type="NCBI Taxonomy" id="1070528"/>
    <lineage>
        <taxon>unclassified sequences</taxon>
        <taxon>metagenomes</taxon>
        <taxon>organismal metagenomes</taxon>
    </lineage>
</organism>
<reference evidence="1" key="1">
    <citation type="journal article" date="2020" name="Nature">
        <title>Giant virus diversity and host interactions through global metagenomics.</title>
        <authorList>
            <person name="Schulz F."/>
            <person name="Roux S."/>
            <person name="Paez-Espino D."/>
            <person name="Jungbluth S."/>
            <person name="Walsh D.A."/>
            <person name="Denef V.J."/>
            <person name="McMahon K.D."/>
            <person name="Konstantinidis K.T."/>
            <person name="Eloe-Fadrosh E.A."/>
            <person name="Kyrpides N.C."/>
            <person name="Woyke T."/>
        </authorList>
    </citation>
    <scope>NUCLEOTIDE SEQUENCE</scope>
    <source>
        <strain evidence="1">GVMAG-M-3300021425-14</strain>
    </source>
</reference>
<dbReference type="Gene3D" id="3.30.40.220">
    <property type="match status" value="1"/>
</dbReference>
<dbReference type="EMBL" id="MN739466">
    <property type="protein sequence ID" value="QHT06148.1"/>
    <property type="molecule type" value="Genomic_DNA"/>
</dbReference>